<keyword evidence="4" id="KW-0804">Transcription</keyword>
<comment type="similarity">
    <text evidence="1">Belongs to the BlaI transcriptional regulatory family.</text>
</comment>
<dbReference type="RefSeq" id="WP_169351075.1">
    <property type="nucleotide sequence ID" value="NZ_JABBJJ010000364.1"/>
</dbReference>
<protein>
    <submittedName>
        <fullName evidence="5">BlaI/MecI/CopY family transcriptional regulator</fullName>
    </submittedName>
</protein>
<dbReference type="InterPro" id="IPR005650">
    <property type="entry name" value="BlaI_family"/>
</dbReference>
<dbReference type="PIRSF" id="PIRSF019455">
    <property type="entry name" value="CopR_AtkY"/>
    <property type="match status" value="1"/>
</dbReference>
<dbReference type="InterPro" id="IPR036388">
    <property type="entry name" value="WH-like_DNA-bd_sf"/>
</dbReference>
<keyword evidence="6" id="KW-1185">Reference proteome</keyword>
<keyword evidence="3" id="KW-0238">DNA-binding</keyword>
<dbReference type="AlphaFoldDB" id="A0A848LV32"/>
<evidence type="ECO:0000313" key="5">
    <source>
        <dbReference type="EMBL" id="NMO21907.1"/>
    </source>
</evidence>
<dbReference type="SUPFAM" id="SSF46785">
    <property type="entry name" value="Winged helix' DNA-binding domain"/>
    <property type="match status" value="1"/>
</dbReference>
<keyword evidence="2" id="KW-0805">Transcription regulation</keyword>
<dbReference type="EMBL" id="JABBJJ010000364">
    <property type="protein sequence ID" value="NMO21907.1"/>
    <property type="molecule type" value="Genomic_DNA"/>
</dbReference>
<organism evidence="5 6">
    <name type="scientific">Pyxidicoccus fallax</name>
    <dbReference type="NCBI Taxonomy" id="394095"/>
    <lineage>
        <taxon>Bacteria</taxon>
        <taxon>Pseudomonadati</taxon>
        <taxon>Myxococcota</taxon>
        <taxon>Myxococcia</taxon>
        <taxon>Myxococcales</taxon>
        <taxon>Cystobacterineae</taxon>
        <taxon>Myxococcaceae</taxon>
        <taxon>Pyxidicoccus</taxon>
    </lineage>
</organism>
<evidence type="ECO:0000256" key="4">
    <source>
        <dbReference type="ARBA" id="ARBA00023163"/>
    </source>
</evidence>
<accession>A0A848LV32</accession>
<dbReference type="InterPro" id="IPR036390">
    <property type="entry name" value="WH_DNA-bd_sf"/>
</dbReference>
<evidence type="ECO:0000256" key="1">
    <source>
        <dbReference type="ARBA" id="ARBA00011046"/>
    </source>
</evidence>
<dbReference type="GO" id="GO:0003677">
    <property type="term" value="F:DNA binding"/>
    <property type="evidence" value="ECO:0007669"/>
    <property type="project" value="UniProtKB-KW"/>
</dbReference>
<gene>
    <name evidence="5" type="ORF">HG543_44705</name>
</gene>
<name>A0A848LV32_9BACT</name>
<sequence length="130" mass="14636">MKKRTWEPLGTLEAAVMNVVWTHSPVTAREVCDRMTGREERAYTTIMTTMDRLHRKGLLAREKDGLAWRYTPALSQPEFEKALADGLAADILQSHGETALAAFVDAAADVDESLLDRLAQLIAERRRGRR</sequence>
<evidence type="ECO:0000256" key="2">
    <source>
        <dbReference type="ARBA" id="ARBA00023015"/>
    </source>
</evidence>
<reference evidence="5 6" key="1">
    <citation type="submission" date="2020-04" db="EMBL/GenBank/DDBJ databases">
        <title>Draft genome of Pyxidicoccus fallax type strain.</title>
        <authorList>
            <person name="Whitworth D.E."/>
        </authorList>
    </citation>
    <scope>NUCLEOTIDE SEQUENCE [LARGE SCALE GENOMIC DNA]</scope>
    <source>
        <strain evidence="5 6">DSM 14698</strain>
    </source>
</reference>
<dbReference type="Gene3D" id="1.10.10.10">
    <property type="entry name" value="Winged helix-like DNA-binding domain superfamily/Winged helix DNA-binding domain"/>
    <property type="match status" value="1"/>
</dbReference>
<evidence type="ECO:0000313" key="6">
    <source>
        <dbReference type="Proteomes" id="UP000518300"/>
    </source>
</evidence>
<proteinExistence type="inferred from homology"/>
<evidence type="ECO:0000256" key="3">
    <source>
        <dbReference type="ARBA" id="ARBA00023125"/>
    </source>
</evidence>
<comment type="caution">
    <text evidence="5">The sequence shown here is derived from an EMBL/GenBank/DDBJ whole genome shotgun (WGS) entry which is preliminary data.</text>
</comment>
<dbReference type="GO" id="GO:0045892">
    <property type="term" value="P:negative regulation of DNA-templated transcription"/>
    <property type="evidence" value="ECO:0007669"/>
    <property type="project" value="InterPro"/>
</dbReference>
<dbReference type="Proteomes" id="UP000518300">
    <property type="component" value="Unassembled WGS sequence"/>
</dbReference>
<dbReference type="Pfam" id="PF03965">
    <property type="entry name" value="Penicillinase_R"/>
    <property type="match status" value="1"/>
</dbReference>